<reference evidence="4 5" key="1">
    <citation type="submission" date="2009-07" db="EMBL/GenBank/DDBJ databases">
        <authorList>
            <person name="Madupu R."/>
            <person name="Sebastian Y."/>
            <person name="Durkin A.S."/>
            <person name="Torralba M."/>
            <person name="Methe B."/>
            <person name="Sutton G.G."/>
            <person name="Strausberg R.L."/>
            <person name="Nelson K.E."/>
        </authorList>
    </citation>
    <scope>NUCLEOTIDE SEQUENCE [LARGE SCALE GENOMIC DNA]</scope>
    <source>
        <strain evidence="4 5">ATCC 35580</strain>
    </source>
</reference>
<evidence type="ECO:0000256" key="2">
    <source>
        <dbReference type="ARBA" id="ARBA00008520"/>
    </source>
</evidence>
<dbReference type="InterPro" id="IPR050490">
    <property type="entry name" value="Bact_solute-bd_prot1"/>
</dbReference>
<proteinExistence type="inferred from homology"/>
<gene>
    <name evidence="4" type="ORF">TREVI0001_1201</name>
</gene>
<dbReference type="Gene3D" id="3.40.190.10">
    <property type="entry name" value="Periplasmic binding protein-like II"/>
    <property type="match status" value="2"/>
</dbReference>
<dbReference type="RefSeq" id="WP_006189404.1">
    <property type="nucleotide sequence ID" value="NZ_ACYH01000049.1"/>
</dbReference>
<evidence type="ECO:0000256" key="1">
    <source>
        <dbReference type="ARBA" id="ARBA00004418"/>
    </source>
</evidence>
<evidence type="ECO:0000313" key="5">
    <source>
        <dbReference type="Proteomes" id="UP000004509"/>
    </source>
</evidence>
<feature type="signal peptide" evidence="3">
    <location>
        <begin position="1"/>
        <end position="23"/>
    </location>
</feature>
<dbReference type="AlphaFoldDB" id="C8PS37"/>
<keyword evidence="3" id="KW-0732">Signal</keyword>
<organism evidence="4 5">
    <name type="scientific">Treponema vincentii ATCC 35580</name>
    <dbReference type="NCBI Taxonomy" id="596324"/>
    <lineage>
        <taxon>Bacteria</taxon>
        <taxon>Pseudomonadati</taxon>
        <taxon>Spirochaetota</taxon>
        <taxon>Spirochaetia</taxon>
        <taxon>Spirochaetales</taxon>
        <taxon>Treponemataceae</taxon>
        <taxon>Treponema</taxon>
    </lineage>
</organism>
<dbReference type="GO" id="GO:0042597">
    <property type="term" value="C:periplasmic space"/>
    <property type="evidence" value="ECO:0007669"/>
    <property type="project" value="UniProtKB-SubCell"/>
</dbReference>
<dbReference type="SUPFAM" id="SSF53850">
    <property type="entry name" value="Periplasmic binding protein-like II"/>
    <property type="match status" value="1"/>
</dbReference>
<dbReference type="EMBL" id="ACYH01000049">
    <property type="protein sequence ID" value="EEV19707.1"/>
    <property type="molecule type" value="Genomic_DNA"/>
</dbReference>
<comment type="subcellular location">
    <subcellularLocation>
        <location evidence="1">Periplasm</location>
    </subcellularLocation>
</comment>
<evidence type="ECO:0000313" key="4">
    <source>
        <dbReference type="EMBL" id="EEV19707.1"/>
    </source>
</evidence>
<dbReference type="PANTHER" id="PTHR43649">
    <property type="entry name" value="ARABINOSE-BINDING PROTEIN-RELATED"/>
    <property type="match status" value="1"/>
</dbReference>
<protein>
    <submittedName>
        <fullName evidence="4">ABC transporter, solute-binding protein</fullName>
    </submittedName>
</protein>
<comment type="caution">
    <text evidence="4">The sequence shown here is derived from an EMBL/GenBank/DDBJ whole genome shotgun (WGS) entry which is preliminary data.</text>
</comment>
<name>C8PS37_9SPIR</name>
<dbReference type="InterPro" id="IPR006059">
    <property type="entry name" value="SBP"/>
</dbReference>
<dbReference type="Proteomes" id="UP000004509">
    <property type="component" value="Unassembled WGS sequence"/>
</dbReference>
<feature type="chain" id="PRO_5002989435" evidence="3">
    <location>
        <begin position="24"/>
        <end position="425"/>
    </location>
</feature>
<accession>C8PS37</accession>
<dbReference type="eggNOG" id="COG1653">
    <property type="taxonomic scope" value="Bacteria"/>
</dbReference>
<sequence>MMKNKVIAALAAFFLLTPLALTAMGSNEKGSGSGEKVTLEFWTWRTEDVEFYEKVIQAFEKKHPNITVKQTAIKNTEYNTIVSASLQGGGGPDVFMGRAYGGLQTLADSGYLLALDNLIPNLKDYSEPAKQGARSIKDGKIYGLPALSQAIFCYYNKAIYKKLGLKVPTTWNEFISNLEVCKKNGITPLANGSKDGWTVETLLGGVGPNFYGANDFFNAVVAGKTTFEDPRFVDAVKKIGALRPYMPELFTGVGYTDIQGAFMNEMAAHMIGGSYEAGTFKANNPSLDFDAFPVPGTTAGKQYVTFYADMNWAVNAGTAHKEAALTFLQFLGSPEVGNMLISDLKMISSTPGVDTSLDPFVGKVITMMKNSTSYIFLVPFRYEQPTGSALWQAAGQGYLAGTLTAEQACKNVQTGIATYYKPFQQ</sequence>
<dbReference type="Pfam" id="PF01547">
    <property type="entry name" value="SBP_bac_1"/>
    <property type="match status" value="1"/>
</dbReference>
<dbReference type="STRING" id="596324.TREVI0001_1201"/>
<comment type="similarity">
    <text evidence="2">Belongs to the bacterial solute-binding protein 1 family.</text>
</comment>
<evidence type="ECO:0000256" key="3">
    <source>
        <dbReference type="SAM" id="SignalP"/>
    </source>
</evidence>